<sequence length="88" mass="9246">MPRPHSDLARQSCGRDLTAEEAALAVALERIFATGTHDFAIVVERLTADAVVAPLSGATTWTVDLLEAELTAINASHDEAYAAHGFGA</sequence>
<dbReference type="EMBL" id="NPEX01000069">
    <property type="protein sequence ID" value="RAI43819.1"/>
    <property type="molecule type" value="Genomic_DNA"/>
</dbReference>
<evidence type="ECO:0000313" key="3">
    <source>
        <dbReference type="Proteomes" id="UP000249130"/>
    </source>
</evidence>
<protein>
    <recommendedName>
        <fullName evidence="1">Recombinase-like domain-containing protein</fullName>
    </recommendedName>
</protein>
<feature type="domain" description="Recombinase-like" evidence="1">
    <location>
        <begin position="5"/>
        <end position="71"/>
    </location>
</feature>
<reference evidence="2 3" key="1">
    <citation type="submission" date="2017-07" db="EMBL/GenBank/DDBJ databases">
        <title>Draft Genome Sequences of Select Purple Nonsulfur Bacteria.</title>
        <authorList>
            <person name="Lasarre B."/>
            <person name="Mckinlay J.B."/>
        </authorList>
    </citation>
    <scope>NUCLEOTIDE SEQUENCE [LARGE SCALE GENOMIC DNA]</scope>
    <source>
        <strain evidence="2 3">DSM 5909</strain>
    </source>
</reference>
<dbReference type="InterPro" id="IPR046789">
    <property type="entry name" value="HTH_62"/>
</dbReference>
<dbReference type="Pfam" id="PF20552">
    <property type="entry name" value="HTH_62"/>
    <property type="match status" value="1"/>
</dbReference>
<dbReference type="AlphaFoldDB" id="A0A327KY97"/>
<gene>
    <name evidence="2" type="ORF">CH341_12335</name>
</gene>
<evidence type="ECO:0000259" key="1">
    <source>
        <dbReference type="Pfam" id="PF20552"/>
    </source>
</evidence>
<proteinExistence type="predicted"/>
<comment type="caution">
    <text evidence="2">The sequence shown here is derived from an EMBL/GenBank/DDBJ whole genome shotgun (WGS) entry which is preliminary data.</text>
</comment>
<keyword evidence="3" id="KW-1185">Reference proteome</keyword>
<organism evidence="2 3">
    <name type="scientific">Rhodoplanes roseus</name>
    <dbReference type="NCBI Taxonomy" id="29409"/>
    <lineage>
        <taxon>Bacteria</taxon>
        <taxon>Pseudomonadati</taxon>
        <taxon>Pseudomonadota</taxon>
        <taxon>Alphaproteobacteria</taxon>
        <taxon>Hyphomicrobiales</taxon>
        <taxon>Nitrobacteraceae</taxon>
        <taxon>Rhodoplanes</taxon>
    </lineage>
</organism>
<name>A0A327KY97_9BRAD</name>
<dbReference type="Proteomes" id="UP000249130">
    <property type="component" value="Unassembled WGS sequence"/>
</dbReference>
<accession>A0A327KY97</accession>
<evidence type="ECO:0000313" key="2">
    <source>
        <dbReference type="EMBL" id="RAI43819.1"/>
    </source>
</evidence>